<protein>
    <recommendedName>
        <fullName evidence="3">Phage protein</fullName>
    </recommendedName>
</protein>
<evidence type="ECO:0000313" key="1">
    <source>
        <dbReference type="EMBL" id="MFC3389376.1"/>
    </source>
</evidence>
<organism evidence="1 2">
    <name type="scientific">Salinicoccus sesuvii</name>
    <dbReference type="NCBI Taxonomy" id="868281"/>
    <lineage>
        <taxon>Bacteria</taxon>
        <taxon>Bacillati</taxon>
        <taxon>Bacillota</taxon>
        <taxon>Bacilli</taxon>
        <taxon>Bacillales</taxon>
        <taxon>Staphylococcaceae</taxon>
        <taxon>Salinicoccus</taxon>
    </lineage>
</organism>
<gene>
    <name evidence="1" type="ORF">ACFOEO_12365</name>
</gene>
<reference evidence="2" key="1">
    <citation type="journal article" date="2019" name="Int. J. Syst. Evol. Microbiol.">
        <title>The Global Catalogue of Microorganisms (GCM) 10K type strain sequencing project: providing services to taxonomists for standard genome sequencing and annotation.</title>
        <authorList>
            <consortium name="The Broad Institute Genomics Platform"/>
            <consortium name="The Broad Institute Genome Sequencing Center for Infectious Disease"/>
            <person name="Wu L."/>
            <person name="Ma J."/>
        </authorList>
    </citation>
    <scope>NUCLEOTIDE SEQUENCE [LARGE SCALE GENOMIC DNA]</scope>
    <source>
        <strain evidence="2">CCM 7756</strain>
    </source>
</reference>
<evidence type="ECO:0008006" key="3">
    <source>
        <dbReference type="Google" id="ProtNLM"/>
    </source>
</evidence>
<evidence type="ECO:0000313" key="2">
    <source>
        <dbReference type="Proteomes" id="UP001595637"/>
    </source>
</evidence>
<accession>A0ABV7N8E8</accession>
<proteinExistence type="predicted"/>
<name>A0ABV7N8E8_9STAP</name>
<sequence length="131" mass="15583">MEVYEIADYKEAAKYIEENETDYKVFVYKGFECEIRRTVALGHLCGYIKSPTSAIIQSAEKNFHCGITWEQDNEIGFDCAHLNDMSPGRVELEEKHYPHWLKQEDPVWRERYKTMHYVERNLKETIDNAKE</sequence>
<keyword evidence="2" id="KW-1185">Reference proteome</keyword>
<dbReference type="RefSeq" id="WP_380656439.1">
    <property type="nucleotide sequence ID" value="NZ_JBHRVQ010000001.1"/>
</dbReference>
<dbReference type="EMBL" id="JBHRVQ010000001">
    <property type="protein sequence ID" value="MFC3389376.1"/>
    <property type="molecule type" value="Genomic_DNA"/>
</dbReference>
<dbReference type="Proteomes" id="UP001595637">
    <property type="component" value="Unassembled WGS sequence"/>
</dbReference>
<comment type="caution">
    <text evidence="1">The sequence shown here is derived from an EMBL/GenBank/DDBJ whole genome shotgun (WGS) entry which is preliminary data.</text>
</comment>